<dbReference type="EMBL" id="SFAN01000124">
    <property type="protein sequence ID" value="TRV19816.1"/>
    <property type="molecule type" value="Genomic_DNA"/>
</dbReference>
<dbReference type="NCBIfam" id="NF045598">
    <property type="entry name" value="asr1405_asl0597"/>
    <property type="match status" value="1"/>
</dbReference>
<reference evidence="1 2" key="1">
    <citation type="submission" date="2019-01" db="EMBL/GenBank/DDBJ databases">
        <title>Coherence of Microcystis species and biogeography revealed through population genomics.</title>
        <authorList>
            <person name="Perez-Carrascal O.M."/>
            <person name="Terrat Y."/>
            <person name="Giani A."/>
            <person name="Fortin N."/>
            <person name="Tromas N."/>
            <person name="Shapiro B.J."/>
        </authorList>
    </citation>
    <scope>NUCLEOTIDE SEQUENCE [LARGE SCALE GENOMIC DNA]</scope>
    <source>
        <strain evidence="1">Mf_WU_F_19750830_S460</strain>
    </source>
</reference>
<sequence>MSTDKLPSEAEQIFPLSTWDRWQVDHRLQSLDIECKCLFHKLLLVRIAASAQLLQRWIVLGQIEVSQGCLIAWLETCWRV</sequence>
<accession>A0A552LHX1</accession>
<protein>
    <submittedName>
        <fullName evidence="1">Uncharacterized protein</fullName>
    </submittedName>
</protein>
<evidence type="ECO:0000313" key="2">
    <source>
        <dbReference type="Proteomes" id="UP000320730"/>
    </source>
</evidence>
<proteinExistence type="predicted"/>
<dbReference type="InterPro" id="IPR054637">
    <property type="entry name" value="Asr1405_Asl0597-like"/>
</dbReference>
<dbReference type="Proteomes" id="UP000320730">
    <property type="component" value="Unassembled WGS sequence"/>
</dbReference>
<gene>
    <name evidence="1" type="ORF">EWV40_14455</name>
</gene>
<evidence type="ECO:0000313" key="1">
    <source>
        <dbReference type="EMBL" id="TRV19816.1"/>
    </source>
</evidence>
<organism evidence="1 2">
    <name type="scientific">Microcystis flos-aquae Mf_WU_F_19750830_S460</name>
    <dbReference type="NCBI Taxonomy" id="2486237"/>
    <lineage>
        <taxon>Bacteria</taxon>
        <taxon>Bacillati</taxon>
        <taxon>Cyanobacteriota</taxon>
        <taxon>Cyanophyceae</taxon>
        <taxon>Oscillatoriophycideae</taxon>
        <taxon>Chroococcales</taxon>
        <taxon>Microcystaceae</taxon>
        <taxon>Microcystis</taxon>
    </lineage>
</organism>
<dbReference type="AlphaFoldDB" id="A0A552LHX1"/>
<name>A0A552LHX1_9CHRO</name>
<comment type="caution">
    <text evidence="1">The sequence shown here is derived from an EMBL/GenBank/DDBJ whole genome shotgun (WGS) entry which is preliminary data.</text>
</comment>